<dbReference type="PANTHER" id="PTHR30349:SF64">
    <property type="entry name" value="PROPHAGE INTEGRASE INTD-RELATED"/>
    <property type="match status" value="1"/>
</dbReference>
<feature type="domain" description="Core-binding (CB)" evidence="6">
    <location>
        <begin position="2"/>
        <end position="88"/>
    </location>
</feature>
<dbReference type="PROSITE" id="PS51898">
    <property type="entry name" value="TYR_RECOMBINASE"/>
    <property type="match status" value="1"/>
</dbReference>
<dbReference type="Pfam" id="PF00589">
    <property type="entry name" value="Phage_integrase"/>
    <property type="match status" value="1"/>
</dbReference>
<evidence type="ECO:0000256" key="1">
    <source>
        <dbReference type="ARBA" id="ARBA00008857"/>
    </source>
</evidence>
<proteinExistence type="inferred from homology"/>
<feature type="domain" description="Tyr recombinase" evidence="5">
    <location>
        <begin position="109"/>
        <end position="289"/>
    </location>
</feature>
<dbReference type="GO" id="GO:0015074">
    <property type="term" value="P:DNA integration"/>
    <property type="evidence" value="ECO:0007669"/>
    <property type="project" value="InterPro"/>
</dbReference>
<evidence type="ECO:0008006" key="9">
    <source>
        <dbReference type="Google" id="ProtNLM"/>
    </source>
</evidence>
<evidence type="ECO:0000256" key="4">
    <source>
        <dbReference type="PROSITE-ProRule" id="PRU01248"/>
    </source>
</evidence>
<evidence type="ECO:0000313" key="8">
    <source>
        <dbReference type="Proteomes" id="UP000280307"/>
    </source>
</evidence>
<dbReference type="InterPro" id="IPR050090">
    <property type="entry name" value="Tyrosine_recombinase_XerCD"/>
</dbReference>
<dbReference type="AlphaFoldDB" id="A0A426TQ60"/>
<evidence type="ECO:0000259" key="5">
    <source>
        <dbReference type="PROSITE" id="PS51898"/>
    </source>
</evidence>
<dbReference type="Proteomes" id="UP000280307">
    <property type="component" value="Unassembled WGS sequence"/>
</dbReference>
<evidence type="ECO:0000313" key="7">
    <source>
        <dbReference type="EMBL" id="RRR65339.1"/>
    </source>
</evidence>
<dbReference type="PANTHER" id="PTHR30349">
    <property type="entry name" value="PHAGE INTEGRASE-RELATED"/>
    <property type="match status" value="1"/>
</dbReference>
<dbReference type="InterPro" id="IPR025269">
    <property type="entry name" value="SAM-like_dom"/>
</dbReference>
<dbReference type="PROSITE" id="PS51900">
    <property type="entry name" value="CB"/>
    <property type="match status" value="1"/>
</dbReference>
<sequence length="301" mass="34294">MPTITDLMDAFKRDRRGQGKQASGVQRYEACLKRFEVWLRNNGSADVAEISDMSVMEFRDYCIEDRGNKSSTVEKHLVSIRAFALWAIRHNHMTSDPTAHIAWPKRRRPAPKPLNPAELVHLWKILADEPEDVHALWRHRRNRLVIHLMYYAGLRRAEVGRLRVSDISLVGGLIYVRESKGDDRAVAIHKDLLPVLAEACAGKLQTDTVVASEKKKAMSSADVGKIFDGWLLRRGLRISAHRLRHTFATQVYRNSRDLLALQHALGHKSADTTKIYTQIDVEDQRSAISHLSPLCNWTNPV</sequence>
<dbReference type="EMBL" id="RSAS01000967">
    <property type="protein sequence ID" value="RRR65339.1"/>
    <property type="molecule type" value="Genomic_DNA"/>
</dbReference>
<evidence type="ECO:0000256" key="2">
    <source>
        <dbReference type="ARBA" id="ARBA00023125"/>
    </source>
</evidence>
<reference evidence="7 8" key="1">
    <citation type="submission" date="2018-12" db="EMBL/GenBank/DDBJ databases">
        <title>Genome Sequence of Candidatus Viridilinea halotolerans isolated from saline sulfide-rich spring.</title>
        <authorList>
            <person name="Grouzdev D.S."/>
            <person name="Burganskaya E.I."/>
            <person name="Krutkina M.S."/>
            <person name="Sukhacheva M.V."/>
            <person name="Gorlenko V.M."/>
        </authorList>
    </citation>
    <scope>NUCLEOTIDE SEQUENCE [LARGE SCALE GENOMIC DNA]</scope>
    <source>
        <strain evidence="7">Chok-6</strain>
    </source>
</reference>
<dbReference type="InterPro" id="IPR010998">
    <property type="entry name" value="Integrase_recombinase_N"/>
</dbReference>
<dbReference type="Gene3D" id="1.10.150.130">
    <property type="match status" value="1"/>
</dbReference>
<protein>
    <recommendedName>
        <fullName evidence="9">Integrase</fullName>
    </recommendedName>
</protein>
<dbReference type="InterPro" id="IPR013762">
    <property type="entry name" value="Integrase-like_cat_sf"/>
</dbReference>
<name>A0A426TQ60_9CHLR</name>
<dbReference type="Pfam" id="PF13102">
    <property type="entry name" value="Phage_int_SAM_5"/>
    <property type="match status" value="1"/>
</dbReference>
<organism evidence="7 8">
    <name type="scientific">Candidatus Viridilinea halotolerans</name>
    <dbReference type="NCBI Taxonomy" id="2491704"/>
    <lineage>
        <taxon>Bacteria</taxon>
        <taxon>Bacillati</taxon>
        <taxon>Chloroflexota</taxon>
        <taxon>Chloroflexia</taxon>
        <taxon>Chloroflexales</taxon>
        <taxon>Chloroflexineae</taxon>
        <taxon>Oscillochloridaceae</taxon>
        <taxon>Candidatus Viridilinea</taxon>
    </lineage>
</organism>
<dbReference type="Gene3D" id="1.10.443.10">
    <property type="entry name" value="Intergrase catalytic core"/>
    <property type="match status" value="1"/>
</dbReference>
<dbReference type="GO" id="GO:0006310">
    <property type="term" value="P:DNA recombination"/>
    <property type="evidence" value="ECO:0007669"/>
    <property type="project" value="UniProtKB-KW"/>
</dbReference>
<dbReference type="CDD" id="cd00397">
    <property type="entry name" value="DNA_BRE_C"/>
    <property type="match status" value="1"/>
</dbReference>
<dbReference type="GO" id="GO:0003677">
    <property type="term" value="F:DNA binding"/>
    <property type="evidence" value="ECO:0007669"/>
    <property type="project" value="UniProtKB-UniRule"/>
</dbReference>
<dbReference type="InterPro" id="IPR011010">
    <property type="entry name" value="DNA_brk_join_enz"/>
</dbReference>
<keyword evidence="3" id="KW-0233">DNA recombination</keyword>
<accession>A0A426TQ60</accession>
<gene>
    <name evidence="7" type="ORF">EI684_23505</name>
</gene>
<dbReference type="InterPro" id="IPR002104">
    <property type="entry name" value="Integrase_catalytic"/>
</dbReference>
<comment type="similarity">
    <text evidence="1">Belongs to the 'phage' integrase family.</text>
</comment>
<keyword evidence="2 4" id="KW-0238">DNA-binding</keyword>
<dbReference type="InterPro" id="IPR044068">
    <property type="entry name" value="CB"/>
</dbReference>
<evidence type="ECO:0000256" key="3">
    <source>
        <dbReference type="ARBA" id="ARBA00023172"/>
    </source>
</evidence>
<evidence type="ECO:0000259" key="6">
    <source>
        <dbReference type="PROSITE" id="PS51900"/>
    </source>
</evidence>
<comment type="caution">
    <text evidence="7">The sequence shown here is derived from an EMBL/GenBank/DDBJ whole genome shotgun (WGS) entry which is preliminary data.</text>
</comment>
<dbReference type="SUPFAM" id="SSF56349">
    <property type="entry name" value="DNA breaking-rejoining enzymes"/>
    <property type="match status" value="1"/>
</dbReference>